<feature type="transmembrane region" description="Helical" evidence="1">
    <location>
        <begin position="108"/>
        <end position="129"/>
    </location>
</feature>
<proteinExistence type="predicted"/>
<dbReference type="HOGENOM" id="CLU_1123389_0_0_0"/>
<reference evidence="2 3" key="1">
    <citation type="journal article" date="2009" name="Appl. Environ. Microbiol.">
        <title>Three genomes from the phylum Acidobacteria provide insight into the lifestyles of these microorganisms in soils.</title>
        <authorList>
            <person name="Ward N.L."/>
            <person name="Challacombe J.F."/>
            <person name="Janssen P.H."/>
            <person name="Henrissat B."/>
            <person name="Coutinho P.M."/>
            <person name="Wu M."/>
            <person name="Xie G."/>
            <person name="Haft D.H."/>
            <person name="Sait M."/>
            <person name="Badger J."/>
            <person name="Barabote R.D."/>
            <person name="Bradley B."/>
            <person name="Brettin T.S."/>
            <person name="Brinkac L.M."/>
            <person name="Bruce D."/>
            <person name="Creasy T."/>
            <person name="Daugherty S.C."/>
            <person name="Davidsen T.M."/>
            <person name="DeBoy R.T."/>
            <person name="Detter J.C."/>
            <person name="Dodson R.J."/>
            <person name="Durkin A.S."/>
            <person name="Ganapathy A."/>
            <person name="Gwinn-Giglio M."/>
            <person name="Han C.S."/>
            <person name="Khouri H."/>
            <person name="Kiss H."/>
            <person name="Kothari S.P."/>
            <person name="Madupu R."/>
            <person name="Nelson K.E."/>
            <person name="Nelson W.C."/>
            <person name="Paulsen I."/>
            <person name="Penn K."/>
            <person name="Ren Q."/>
            <person name="Rosovitz M.J."/>
            <person name="Selengut J.D."/>
            <person name="Shrivastava S."/>
            <person name="Sullivan S.A."/>
            <person name="Tapia R."/>
            <person name="Thompson L.S."/>
            <person name="Watkins K.L."/>
            <person name="Yang Q."/>
            <person name="Yu C."/>
            <person name="Zafar N."/>
            <person name="Zhou L."/>
            <person name="Kuske C.R."/>
        </authorList>
    </citation>
    <scope>NUCLEOTIDE SEQUENCE [LARGE SCALE GENOMIC DNA]</scope>
    <source>
        <strain evidence="2 3">Ellin345</strain>
    </source>
</reference>
<evidence type="ECO:0000313" key="3">
    <source>
        <dbReference type="Proteomes" id="UP000002432"/>
    </source>
</evidence>
<feature type="transmembrane region" description="Helical" evidence="1">
    <location>
        <begin position="79"/>
        <end position="96"/>
    </location>
</feature>
<feature type="transmembrane region" description="Helical" evidence="1">
    <location>
        <begin position="54"/>
        <end position="73"/>
    </location>
</feature>
<organism evidence="2 3">
    <name type="scientific">Koribacter versatilis (strain Ellin345)</name>
    <dbReference type="NCBI Taxonomy" id="204669"/>
    <lineage>
        <taxon>Bacteria</taxon>
        <taxon>Pseudomonadati</taxon>
        <taxon>Acidobacteriota</taxon>
        <taxon>Terriglobia</taxon>
        <taxon>Terriglobales</taxon>
        <taxon>Candidatus Korobacteraceae</taxon>
        <taxon>Candidatus Korobacter</taxon>
    </lineage>
</organism>
<name>Q1IN92_KORVE</name>
<accession>Q1IN92</accession>
<feature type="transmembrane region" description="Helical" evidence="1">
    <location>
        <begin position="29"/>
        <end position="47"/>
    </location>
</feature>
<dbReference type="AlphaFoldDB" id="Q1IN92"/>
<evidence type="ECO:0000256" key="1">
    <source>
        <dbReference type="SAM" id="Phobius"/>
    </source>
</evidence>
<dbReference type="EnsemblBacteria" id="ABF41658">
    <property type="protein sequence ID" value="ABF41658"/>
    <property type="gene ID" value="Acid345_2657"/>
</dbReference>
<evidence type="ECO:0000313" key="2">
    <source>
        <dbReference type="EMBL" id="ABF41658.1"/>
    </source>
</evidence>
<keyword evidence="1" id="KW-0812">Transmembrane</keyword>
<gene>
    <name evidence="2" type="ordered locus">Acid345_2657</name>
</gene>
<dbReference type="EMBL" id="CP000360">
    <property type="protein sequence ID" value="ABF41658.1"/>
    <property type="molecule type" value="Genomic_DNA"/>
</dbReference>
<dbReference type="STRING" id="204669.Acid345_2657"/>
<keyword evidence="1" id="KW-0472">Membrane</keyword>
<sequence length="247" mass="28119">MELEKQNLRVERLDAVAKVLSTVSWLSRARTPLLFVVPICILLTVSSEASRLETVLIGIVSASALLALVALWTEWRYKLYVVAALCLVFGASGILWQYQEAHKRPMDWFYGSGLSLMFLYWGCAIVVTAHRYAVVNGDSWREEREQVDALIQRVARRSEPDVLEFSTGNFWRGYWTYRLYNLGTGWLVARFKKGSTKLVECRVRGLSEIVFHPEASGNWNVDVMARGKTTSFRDVDLSGKVPQAYVQ</sequence>
<dbReference type="KEGG" id="aba:Acid345_2657"/>
<keyword evidence="1" id="KW-1133">Transmembrane helix</keyword>
<dbReference type="Proteomes" id="UP000002432">
    <property type="component" value="Chromosome"/>
</dbReference>
<protein>
    <submittedName>
        <fullName evidence="2">Uncharacterized protein</fullName>
    </submittedName>
</protein>
<keyword evidence="3" id="KW-1185">Reference proteome</keyword>